<protein>
    <submittedName>
        <fullName evidence="1">Uncharacterized protein</fullName>
    </submittedName>
</protein>
<comment type="caution">
    <text evidence="1">The sequence shown here is derived from an EMBL/GenBank/DDBJ whole genome shotgun (WGS) entry which is preliminary data.</text>
</comment>
<evidence type="ECO:0000313" key="2">
    <source>
        <dbReference type="Proteomes" id="UP001589766"/>
    </source>
</evidence>
<reference evidence="1 2" key="1">
    <citation type="submission" date="2024-09" db="EMBL/GenBank/DDBJ databases">
        <authorList>
            <person name="Sun Q."/>
            <person name="Mori K."/>
        </authorList>
    </citation>
    <scope>NUCLEOTIDE SEQUENCE [LARGE SCALE GENOMIC DNA]</scope>
    <source>
        <strain evidence="1 2">CCM 7609</strain>
    </source>
</reference>
<dbReference type="EMBL" id="JBHLWH010000027">
    <property type="protein sequence ID" value="MFC0248745.1"/>
    <property type="molecule type" value="Genomic_DNA"/>
</dbReference>
<dbReference type="RefSeq" id="WP_378041335.1">
    <property type="nucleotide sequence ID" value="NZ_JBHLWH010000027.1"/>
</dbReference>
<sequence length="49" mass="5091">MTTDKTGTDRLAAAYEQADKDNTDPAEHPAGTGVDRLAAALNTTTNEGN</sequence>
<gene>
    <name evidence="1" type="ORF">ACFFIO_09550</name>
</gene>
<keyword evidence="2" id="KW-1185">Reference proteome</keyword>
<name>A0ABV6F5E8_9MICC</name>
<dbReference type="Proteomes" id="UP001589766">
    <property type="component" value="Unassembled WGS sequence"/>
</dbReference>
<organism evidence="1 2">
    <name type="scientific">Citricoccus parietis</name>
    <dbReference type="NCBI Taxonomy" id="592307"/>
    <lineage>
        <taxon>Bacteria</taxon>
        <taxon>Bacillati</taxon>
        <taxon>Actinomycetota</taxon>
        <taxon>Actinomycetes</taxon>
        <taxon>Micrococcales</taxon>
        <taxon>Micrococcaceae</taxon>
        <taxon>Citricoccus</taxon>
    </lineage>
</organism>
<accession>A0ABV6F5E8</accession>
<evidence type="ECO:0000313" key="1">
    <source>
        <dbReference type="EMBL" id="MFC0248745.1"/>
    </source>
</evidence>
<proteinExistence type="predicted"/>